<evidence type="ECO:0000313" key="2">
    <source>
        <dbReference type="Proteomes" id="UP000663879"/>
    </source>
</evidence>
<dbReference type="AlphaFoldDB" id="A0A813UHP5"/>
<accession>A0A813UHP5</accession>
<organism evidence="1 2">
    <name type="scientific">Brachionus calyciflorus</name>
    <dbReference type="NCBI Taxonomy" id="104777"/>
    <lineage>
        <taxon>Eukaryota</taxon>
        <taxon>Metazoa</taxon>
        <taxon>Spiralia</taxon>
        <taxon>Gnathifera</taxon>
        <taxon>Rotifera</taxon>
        <taxon>Eurotatoria</taxon>
        <taxon>Monogononta</taxon>
        <taxon>Pseudotrocha</taxon>
        <taxon>Ploima</taxon>
        <taxon>Brachionidae</taxon>
        <taxon>Brachionus</taxon>
    </lineage>
</organism>
<dbReference type="EMBL" id="CAJNOC010001015">
    <property type="protein sequence ID" value="CAF0826715.1"/>
    <property type="molecule type" value="Genomic_DNA"/>
</dbReference>
<comment type="caution">
    <text evidence="1">The sequence shown here is derived from an EMBL/GenBank/DDBJ whole genome shotgun (WGS) entry which is preliminary data.</text>
</comment>
<reference evidence="1" key="1">
    <citation type="submission" date="2021-02" db="EMBL/GenBank/DDBJ databases">
        <authorList>
            <person name="Nowell W R."/>
        </authorList>
    </citation>
    <scope>NUCLEOTIDE SEQUENCE</scope>
    <source>
        <strain evidence="1">Ploen Becks lab</strain>
    </source>
</reference>
<sequence>MIDIESDQTFSDDEDVILPSRKEKEFTKLFFDKWGLNENVDLKLDDLHDDLTKFLKYFKKEWIVSKHCNRYEGAALSYPSTNNGLESTNKPIKDNHTVREREHVSRFIKSVFEIIKIWSIDRSSETDKIKKFYDMPEFTTGLWDATDEFIASKPKIKYIKDHDLYLVADVETCDESFELVFEMLDCEVSGCQCFIEHYDFDQFILVNREIKRVYVNKSKLEFSTCQYRLFV</sequence>
<evidence type="ECO:0000313" key="1">
    <source>
        <dbReference type="EMBL" id="CAF0826715.1"/>
    </source>
</evidence>
<gene>
    <name evidence="1" type="ORF">OXX778_LOCUS7756</name>
</gene>
<dbReference type="Proteomes" id="UP000663879">
    <property type="component" value="Unassembled WGS sequence"/>
</dbReference>
<keyword evidence="2" id="KW-1185">Reference proteome</keyword>
<dbReference type="OrthoDB" id="119028at2759"/>
<proteinExistence type="predicted"/>
<protein>
    <submittedName>
        <fullName evidence="1">Uncharacterized protein</fullName>
    </submittedName>
</protein>
<name>A0A813UHP5_9BILA</name>